<proteinExistence type="predicted"/>
<dbReference type="GO" id="GO:0005886">
    <property type="term" value="C:plasma membrane"/>
    <property type="evidence" value="ECO:0007669"/>
    <property type="project" value="TreeGrafter"/>
</dbReference>
<dbReference type="Gene3D" id="3.30.430.20">
    <property type="entry name" value="Gnk2 domain, C-X8-C-X2-C motif"/>
    <property type="match status" value="4"/>
</dbReference>
<evidence type="ECO:0000256" key="9">
    <source>
        <dbReference type="ARBA" id="ARBA00022777"/>
    </source>
</evidence>
<evidence type="ECO:0000256" key="4">
    <source>
        <dbReference type="ARBA" id="ARBA00022679"/>
    </source>
</evidence>
<keyword evidence="8 15" id="KW-0547">Nucleotide-binding</keyword>
<evidence type="ECO:0000256" key="2">
    <source>
        <dbReference type="ARBA" id="ARBA00022527"/>
    </source>
</evidence>
<dbReference type="PROSITE" id="PS50011">
    <property type="entry name" value="PROTEIN_KINASE_DOM"/>
    <property type="match status" value="1"/>
</dbReference>
<dbReference type="PROSITE" id="PS00108">
    <property type="entry name" value="PROTEIN_KINASE_ST"/>
    <property type="match status" value="1"/>
</dbReference>
<evidence type="ECO:0000313" key="21">
    <source>
        <dbReference type="Proteomes" id="UP000250235"/>
    </source>
</evidence>
<dbReference type="FunFam" id="3.30.200.20:FF:000142">
    <property type="entry name" value="Cysteine-rich receptor-like protein kinase 10"/>
    <property type="match status" value="1"/>
</dbReference>
<dbReference type="GO" id="GO:0004674">
    <property type="term" value="F:protein serine/threonine kinase activity"/>
    <property type="evidence" value="ECO:0007669"/>
    <property type="project" value="UniProtKB-KW"/>
</dbReference>
<dbReference type="InterPro" id="IPR000719">
    <property type="entry name" value="Prot_kinase_dom"/>
</dbReference>
<evidence type="ECO:0000256" key="11">
    <source>
        <dbReference type="ARBA" id="ARBA00022989"/>
    </source>
</evidence>
<evidence type="ECO:0000256" key="6">
    <source>
        <dbReference type="ARBA" id="ARBA00022729"/>
    </source>
</evidence>
<dbReference type="EMBL" id="KV003152">
    <property type="protein sequence ID" value="KZV37156.1"/>
    <property type="molecule type" value="Genomic_DNA"/>
</dbReference>
<organism evidence="20 21">
    <name type="scientific">Dorcoceras hygrometricum</name>
    <dbReference type="NCBI Taxonomy" id="472368"/>
    <lineage>
        <taxon>Eukaryota</taxon>
        <taxon>Viridiplantae</taxon>
        <taxon>Streptophyta</taxon>
        <taxon>Embryophyta</taxon>
        <taxon>Tracheophyta</taxon>
        <taxon>Spermatophyta</taxon>
        <taxon>Magnoliopsida</taxon>
        <taxon>eudicotyledons</taxon>
        <taxon>Gunneridae</taxon>
        <taxon>Pentapetalae</taxon>
        <taxon>asterids</taxon>
        <taxon>lamiids</taxon>
        <taxon>Lamiales</taxon>
        <taxon>Gesneriaceae</taxon>
        <taxon>Didymocarpoideae</taxon>
        <taxon>Trichosporeae</taxon>
        <taxon>Loxocarpinae</taxon>
        <taxon>Dorcoceras</taxon>
    </lineage>
</organism>
<evidence type="ECO:0000256" key="14">
    <source>
        <dbReference type="ARBA" id="ARBA00023180"/>
    </source>
</evidence>
<dbReference type="FunFam" id="1.10.510.10:FF:000343">
    <property type="entry name" value="Cysteine-rich receptor-like protein kinase 28"/>
    <property type="match status" value="1"/>
</dbReference>
<evidence type="ECO:0000256" key="13">
    <source>
        <dbReference type="ARBA" id="ARBA00023170"/>
    </source>
</evidence>
<evidence type="ECO:0000256" key="10">
    <source>
        <dbReference type="ARBA" id="ARBA00022840"/>
    </source>
</evidence>
<reference evidence="20 21" key="1">
    <citation type="journal article" date="2015" name="Proc. Natl. Acad. Sci. U.S.A.">
        <title>The resurrection genome of Boea hygrometrica: A blueprint for survival of dehydration.</title>
        <authorList>
            <person name="Xiao L."/>
            <person name="Yang G."/>
            <person name="Zhang L."/>
            <person name="Yang X."/>
            <person name="Zhao S."/>
            <person name="Ji Z."/>
            <person name="Zhou Q."/>
            <person name="Hu M."/>
            <person name="Wang Y."/>
            <person name="Chen M."/>
            <person name="Xu Y."/>
            <person name="Jin H."/>
            <person name="Xiao X."/>
            <person name="Hu G."/>
            <person name="Bao F."/>
            <person name="Hu Y."/>
            <person name="Wan P."/>
            <person name="Li L."/>
            <person name="Deng X."/>
            <person name="Kuang T."/>
            <person name="Xiang C."/>
            <person name="Zhu J.K."/>
            <person name="Oliver M.J."/>
            <person name="He Y."/>
        </authorList>
    </citation>
    <scope>NUCLEOTIDE SEQUENCE [LARGE SCALE GENOMIC DNA]</scope>
    <source>
        <strain evidence="21">cv. XS01</strain>
    </source>
</reference>
<feature type="domain" description="Gnk2-homologous" evidence="19">
    <location>
        <begin position="414"/>
        <end position="521"/>
    </location>
</feature>
<dbReference type="OrthoDB" id="4062651at2759"/>
<dbReference type="PANTHER" id="PTHR27002:SF1073">
    <property type="entry name" value="CYSTEINE-RICH RECEPTOR-LIKE PROTEIN KINASE 29"/>
    <property type="match status" value="1"/>
</dbReference>
<evidence type="ECO:0000313" key="20">
    <source>
        <dbReference type="EMBL" id="KZV37156.1"/>
    </source>
</evidence>
<dbReference type="Gene3D" id="1.10.510.10">
    <property type="entry name" value="Transferase(Phosphotransferase) domain 1"/>
    <property type="match status" value="1"/>
</dbReference>
<evidence type="ECO:0000256" key="17">
    <source>
        <dbReference type="SAM" id="Phobius"/>
    </source>
</evidence>
<keyword evidence="12 17" id="KW-0472">Membrane</keyword>
<dbReference type="Proteomes" id="UP000250235">
    <property type="component" value="Unassembled WGS sequence"/>
</dbReference>
<evidence type="ECO:0000256" key="16">
    <source>
        <dbReference type="SAM" id="MobiDB-lite"/>
    </source>
</evidence>
<dbReference type="Gene3D" id="3.30.200.20">
    <property type="entry name" value="Phosphorylase Kinase, domain 1"/>
    <property type="match status" value="1"/>
</dbReference>
<keyword evidence="6" id="KW-0732">Signal</keyword>
<gene>
    <name evidence="20" type="ORF">F511_15076</name>
</gene>
<dbReference type="CDD" id="cd23509">
    <property type="entry name" value="Gnk2-like"/>
    <property type="match status" value="4"/>
</dbReference>
<evidence type="ECO:0000256" key="5">
    <source>
        <dbReference type="ARBA" id="ARBA00022692"/>
    </source>
</evidence>
<dbReference type="SMART" id="SM00220">
    <property type="entry name" value="S_TKc"/>
    <property type="match status" value="1"/>
</dbReference>
<keyword evidence="3" id="KW-0597">Phosphoprotein</keyword>
<keyword evidence="13" id="KW-0675">Receptor</keyword>
<dbReference type="InterPro" id="IPR002902">
    <property type="entry name" value="GNK2"/>
</dbReference>
<evidence type="ECO:0000256" key="7">
    <source>
        <dbReference type="ARBA" id="ARBA00022737"/>
    </source>
</evidence>
<keyword evidence="11 17" id="KW-1133">Transmembrane helix</keyword>
<dbReference type="AlphaFoldDB" id="A0A2Z7BSB6"/>
<feature type="domain" description="Gnk2-homologous" evidence="19">
    <location>
        <begin position="306"/>
        <end position="408"/>
    </location>
</feature>
<keyword evidence="9" id="KW-0418">Kinase</keyword>
<keyword evidence="21" id="KW-1185">Reference proteome</keyword>
<evidence type="ECO:0000256" key="12">
    <source>
        <dbReference type="ARBA" id="ARBA00023136"/>
    </source>
</evidence>
<dbReference type="InterPro" id="IPR011009">
    <property type="entry name" value="Kinase-like_dom_sf"/>
</dbReference>
<feature type="region of interest" description="Disordered" evidence="16">
    <location>
        <begin position="534"/>
        <end position="570"/>
    </location>
</feature>
<dbReference type="Pfam" id="PF07714">
    <property type="entry name" value="PK_Tyr_Ser-Thr"/>
    <property type="match status" value="1"/>
</dbReference>
<evidence type="ECO:0000259" key="19">
    <source>
        <dbReference type="PROSITE" id="PS51473"/>
    </source>
</evidence>
<keyword evidence="2" id="KW-0723">Serine/threonine-protein kinase</keyword>
<keyword evidence="10 15" id="KW-0067">ATP-binding</keyword>
<dbReference type="Pfam" id="PF10235">
    <property type="entry name" value="Cript"/>
    <property type="match status" value="1"/>
</dbReference>
<feature type="domain" description="Protein kinase" evidence="18">
    <location>
        <begin position="634"/>
        <end position="911"/>
    </location>
</feature>
<dbReference type="PROSITE" id="PS00107">
    <property type="entry name" value="PROTEIN_KINASE_ATP"/>
    <property type="match status" value="1"/>
</dbReference>
<dbReference type="InterPro" id="IPR038408">
    <property type="entry name" value="GNK2_sf"/>
</dbReference>
<protein>
    <submittedName>
        <fullName evidence="20">Uncharacterized protein</fullName>
    </submittedName>
</protein>
<evidence type="ECO:0000259" key="18">
    <source>
        <dbReference type="PROSITE" id="PS50011"/>
    </source>
</evidence>
<name>A0A2Z7BSB6_9LAMI</name>
<keyword evidence="7" id="KW-0677">Repeat</keyword>
<feature type="domain" description="Gnk2-homologous" evidence="19">
    <location>
        <begin position="186"/>
        <end position="294"/>
    </location>
</feature>
<dbReference type="GO" id="GO:0005524">
    <property type="term" value="F:ATP binding"/>
    <property type="evidence" value="ECO:0007669"/>
    <property type="project" value="UniProtKB-UniRule"/>
</dbReference>
<dbReference type="SUPFAM" id="SSF56112">
    <property type="entry name" value="Protein kinase-like (PK-like)"/>
    <property type="match status" value="1"/>
</dbReference>
<feature type="transmembrane region" description="Helical" evidence="17">
    <location>
        <begin position="575"/>
        <end position="598"/>
    </location>
</feature>
<evidence type="ECO:0000256" key="1">
    <source>
        <dbReference type="ARBA" id="ARBA00004167"/>
    </source>
</evidence>
<dbReference type="PANTHER" id="PTHR27002">
    <property type="entry name" value="RECEPTOR-LIKE SERINE/THREONINE-PROTEIN KINASE SD1-8"/>
    <property type="match status" value="1"/>
</dbReference>
<dbReference type="Pfam" id="PF01657">
    <property type="entry name" value="Stress-antifung"/>
    <property type="match status" value="4"/>
</dbReference>
<dbReference type="InterPro" id="IPR001245">
    <property type="entry name" value="Ser-Thr/Tyr_kinase_cat_dom"/>
</dbReference>
<feature type="binding site" evidence="15">
    <location>
        <position position="662"/>
    </location>
    <ligand>
        <name>ATP</name>
        <dbReference type="ChEBI" id="CHEBI:30616"/>
    </ligand>
</feature>
<dbReference type="InterPro" id="IPR019367">
    <property type="entry name" value="PDZ-binding_CRIPT"/>
</dbReference>
<keyword evidence="5 17" id="KW-0812">Transmembrane</keyword>
<comment type="subcellular location">
    <subcellularLocation>
        <location evidence="1">Membrane</location>
        <topology evidence="1">Single-pass membrane protein</topology>
    </subcellularLocation>
</comment>
<keyword evidence="14" id="KW-0325">Glycoprotein</keyword>
<dbReference type="PROSITE" id="PS51473">
    <property type="entry name" value="GNK2"/>
    <property type="match status" value="4"/>
</dbReference>
<evidence type="ECO:0000256" key="15">
    <source>
        <dbReference type="PROSITE-ProRule" id="PRU10141"/>
    </source>
</evidence>
<sequence>MVCEKCEKKLSKVIVPDKWKEGARNTTEGSGRKINENKLLSKKNRWAPYGQTKCIICKQQVHQEGKYCHTCAYSKDDIPPFISADNGLNYTSNSVYCSNLNTLLSSLPANINSSGFHSASLVQNPDRANALVLCRGDVNLETCRNCAKEAALQLLASCPNHEQGLIWYELCMLRQSNVSIFGIPSKSPSVWVQESVVVLNPEQFMLDLRTLVNELVPEAADGGGLWKVAAGNTTSYATTSIFVLEQCTPDLSADDCTSCLNVLAEYLPRCCYNEDLPLINETRKCWSQRWPLALSLFCLTNLLASAAPQLSCINNGNYTSNGTYKANLETLLSSLPANVDINGFYNASMGQRPDTAYAEVLCRGDIQLEECRTCIRDSLAELVKTCENYKQAALWTELCMLRYSNESMFGISKTFPSWYWWDTMNTFIPYQYMADARRLLENLRGQAARGGSLRKVAAGNRSSVDFHILFSLVQCTPDLSPEECTSCLIEAALYIPRFCNNTIRCRAVSLSCNFRYEEVPFYNETRLQELQNLITLPPQPPPPPPSPPHRPPLPPPGLPEQPAPLGKNDPNTRTAIIVSVSVGLSLIIVAVVASILLIRRTKKKPKELETARDINVAESLQYDFSGIRAATDDFSVANKLGQGGFGIIYKGTLANGQDVAVKRLSRNSGQGEGEFKNEVLLVARLQHRNLVRLLGFSMEGKERLLVYEFVKNRSLDQFIFDPIKHIDLDWESRYKIIFGISKGLLYLHEESRLKIIHRDLKASNILLDEDMNPKIADFGMARLFAVDETQANTNKIVGTYGYMAPEYAMYGQFSVKSDVFSFGVLILEIISGQQNRSFQNGEDMEDLLSLAWKHWRQGKAADIIDPVLLRVGQSTQHENLRCIHIGLLCVQDNPGDRPTMASVVVMLSSSIKSLPVPFEPTYSRTHGYNSKIPSSREFESSGSSAFRRSRESGEYLRTDMSMTARFYPR</sequence>
<evidence type="ECO:0000256" key="3">
    <source>
        <dbReference type="ARBA" id="ARBA00022553"/>
    </source>
</evidence>
<keyword evidence="4" id="KW-0808">Transferase</keyword>
<feature type="compositionally biased region" description="Pro residues" evidence="16">
    <location>
        <begin position="537"/>
        <end position="562"/>
    </location>
</feature>
<feature type="domain" description="Gnk2-homologous" evidence="19">
    <location>
        <begin position="78"/>
        <end position="180"/>
    </location>
</feature>
<evidence type="ECO:0000256" key="8">
    <source>
        <dbReference type="ARBA" id="ARBA00022741"/>
    </source>
</evidence>
<dbReference type="CDD" id="cd14066">
    <property type="entry name" value="STKc_IRAK"/>
    <property type="match status" value="1"/>
</dbReference>
<dbReference type="InterPro" id="IPR008271">
    <property type="entry name" value="Ser/Thr_kinase_AS"/>
</dbReference>
<dbReference type="FunFam" id="3.30.430.20:FF:000003">
    <property type="entry name" value="Cysteine-rich RLK (RECEPTOR-like protein kinase) 10"/>
    <property type="match status" value="1"/>
</dbReference>
<accession>A0A2Z7BSB6</accession>
<dbReference type="InterPro" id="IPR017441">
    <property type="entry name" value="Protein_kinase_ATP_BS"/>
</dbReference>
<dbReference type="GO" id="GO:0009737">
    <property type="term" value="P:response to abscisic acid"/>
    <property type="evidence" value="ECO:0007669"/>
    <property type="project" value="UniProtKB-ARBA"/>
</dbReference>
<feature type="region of interest" description="Disordered" evidence="16">
    <location>
        <begin position="931"/>
        <end position="951"/>
    </location>
</feature>